<evidence type="ECO:0000256" key="4">
    <source>
        <dbReference type="ARBA" id="ARBA00023284"/>
    </source>
</evidence>
<evidence type="ECO:0000256" key="3">
    <source>
        <dbReference type="ARBA" id="ARBA00023157"/>
    </source>
</evidence>
<evidence type="ECO:0000256" key="2">
    <source>
        <dbReference type="ARBA" id="ARBA00022748"/>
    </source>
</evidence>
<dbReference type="STRING" id="880071.Fleli_3753"/>
<dbReference type="Pfam" id="PF00578">
    <property type="entry name" value="AhpC-TSA"/>
    <property type="match status" value="1"/>
</dbReference>
<dbReference type="PROSITE" id="PS00194">
    <property type="entry name" value="THIOREDOXIN_1"/>
    <property type="match status" value="1"/>
</dbReference>
<dbReference type="SUPFAM" id="SSF52833">
    <property type="entry name" value="Thioredoxin-like"/>
    <property type="match status" value="1"/>
</dbReference>
<keyword evidence="8" id="KW-1185">Reference proteome</keyword>
<name>I4AQ30_BERLS</name>
<evidence type="ECO:0000313" key="7">
    <source>
        <dbReference type="EMBL" id="AFM06065.1"/>
    </source>
</evidence>
<gene>
    <name evidence="7" type="ordered locus">Fleli_3753</name>
</gene>
<evidence type="ECO:0000256" key="5">
    <source>
        <dbReference type="SAM" id="SignalP"/>
    </source>
</evidence>
<dbReference type="Gene3D" id="3.40.30.10">
    <property type="entry name" value="Glutaredoxin"/>
    <property type="match status" value="1"/>
</dbReference>
<dbReference type="InterPro" id="IPR000866">
    <property type="entry name" value="AhpC/TSA"/>
</dbReference>
<feature type="domain" description="Thioredoxin" evidence="6">
    <location>
        <begin position="23"/>
        <end position="162"/>
    </location>
</feature>
<dbReference type="PANTHER" id="PTHR42852">
    <property type="entry name" value="THIOL:DISULFIDE INTERCHANGE PROTEIN DSBE"/>
    <property type="match status" value="1"/>
</dbReference>
<dbReference type="InterPro" id="IPR017937">
    <property type="entry name" value="Thioredoxin_CS"/>
</dbReference>
<keyword evidence="3" id="KW-1015">Disulfide bond</keyword>
<sequence precursor="true">MNKLFILLILSTFLFSCAEKTPFDKGEPAPKFETTDVEGNKQTIEQHTQKGKIVMLYFWADWCPTCKQEFPETQTYYEKLQKEGLEILAINVKQPKEASTKFKEQFGATFPMLIDEDGKISDLYKVEELPTNFFIDEEGKIIRKIVGWVSDKQAEVILKQQK</sequence>
<protein>
    <submittedName>
        <fullName evidence="7">Peroxiredoxin</fullName>
    </submittedName>
</protein>
<dbReference type="PROSITE" id="PS51352">
    <property type="entry name" value="THIOREDOXIN_2"/>
    <property type="match status" value="1"/>
</dbReference>
<reference evidence="8" key="1">
    <citation type="submission" date="2012-06" db="EMBL/GenBank/DDBJ databases">
        <title>The complete genome of Flexibacter litoralis DSM 6794.</title>
        <authorList>
            <person name="Lucas S."/>
            <person name="Copeland A."/>
            <person name="Lapidus A."/>
            <person name="Glavina del Rio T."/>
            <person name="Dalin E."/>
            <person name="Tice H."/>
            <person name="Bruce D."/>
            <person name="Goodwin L."/>
            <person name="Pitluck S."/>
            <person name="Peters L."/>
            <person name="Ovchinnikova G."/>
            <person name="Lu M."/>
            <person name="Kyrpides N."/>
            <person name="Mavromatis K."/>
            <person name="Ivanova N."/>
            <person name="Brettin T."/>
            <person name="Detter J.C."/>
            <person name="Han C."/>
            <person name="Larimer F."/>
            <person name="Land M."/>
            <person name="Hauser L."/>
            <person name="Markowitz V."/>
            <person name="Cheng J.-F."/>
            <person name="Hugenholtz P."/>
            <person name="Woyke T."/>
            <person name="Wu D."/>
            <person name="Spring S."/>
            <person name="Lang E."/>
            <person name="Kopitz M."/>
            <person name="Brambilla E."/>
            <person name="Klenk H.-P."/>
            <person name="Eisen J.A."/>
        </authorList>
    </citation>
    <scope>NUCLEOTIDE SEQUENCE [LARGE SCALE GENOMIC DNA]</scope>
    <source>
        <strain evidence="8">ATCC 23117 / DSM 6794 / NBRC 15988 / NCIMB 1366 / Sio-4</strain>
    </source>
</reference>
<dbReference type="Proteomes" id="UP000006054">
    <property type="component" value="Chromosome"/>
</dbReference>
<accession>I4AQ30</accession>
<dbReference type="GO" id="GO:0016491">
    <property type="term" value="F:oxidoreductase activity"/>
    <property type="evidence" value="ECO:0007669"/>
    <property type="project" value="InterPro"/>
</dbReference>
<dbReference type="GO" id="GO:0016209">
    <property type="term" value="F:antioxidant activity"/>
    <property type="evidence" value="ECO:0007669"/>
    <property type="project" value="InterPro"/>
</dbReference>
<dbReference type="KEGG" id="fli:Fleli_3753"/>
<organism evidence="7 8">
    <name type="scientific">Bernardetia litoralis (strain ATCC 23117 / DSM 6794 / NBRC 15988 / NCIMB 1366 / Fx l1 / Sio-4)</name>
    <name type="common">Flexibacter litoralis</name>
    <dbReference type="NCBI Taxonomy" id="880071"/>
    <lineage>
        <taxon>Bacteria</taxon>
        <taxon>Pseudomonadati</taxon>
        <taxon>Bacteroidota</taxon>
        <taxon>Cytophagia</taxon>
        <taxon>Cytophagales</taxon>
        <taxon>Bernardetiaceae</taxon>
        <taxon>Bernardetia</taxon>
    </lineage>
</organism>
<feature type="signal peptide" evidence="5">
    <location>
        <begin position="1"/>
        <end position="18"/>
    </location>
</feature>
<dbReference type="InterPro" id="IPR036249">
    <property type="entry name" value="Thioredoxin-like_sf"/>
</dbReference>
<dbReference type="HOGENOM" id="CLU_042529_11_2_10"/>
<proteinExistence type="predicted"/>
<dbReference type="GO" id="GO:0030313">
    <property type="term" value="C:cell envelope"/>
    <property type="evidence" value="ECO:0007669"/>
    <property type="project" value="UniProtKB-SubCell"/>
</dbReference>
<dbReference type="GO" id="GO:0017004">
    <property type="term" value="P:cytochrome complex assembly"/>
    <property type="evidence" value="ECO:0007669"/>
    <property type="project" value="UniProtKB-KW"/>
</dbReference>
<keyword evidence="4" id="KW-0676">Redox-active center</keyword>
<keyword evidence="5" id="KW-0732">Signal</keyword>
<evidence type="ECO:0000259" key="6">
    <source>
        <dbReference type="PROSITE" id="PS51352"/>
    </source>
</evidence>
<dbReference type="EMBL" id="CP003345">
    <property type="protein sequence ID" value="AFM06065.1"/>
    <property type="molecule type" value="Genomic_DNA"/>
</dbReference>
<dbReference type="RefSeq" id="WP_014799489.1">
    <property type="nucleotide sequence ID" value="NC_018018.1"/>
</dbReference>
<evidence type="ECO:0000313" key="8">
    <source>
        <dbReference type="Proteomes" id="UP000006054"/>
    </source>
</evidence>
<dbReference type="OrthoDB" id="9815205at2"/>
<dbReference type="CDD" id="cd02966">
    <property type="entry name" value="TlpA_like_family"/>
    <property type="match status" value="1"/>
</dbReference>
<dbReference type="InterPro" id="IPR013766">
    <property type="entry name" value="Thioredoxin_domain"/>
</dbReference>
<dbReference type="PANTHER" id="PTHR42852:SF6">
    <property type="entry name" value="THIOL:DISULFIDE INTERCHANGE PROTEIN DSBE"/>
    <property type="match status" value="1"/>
</dbReference>
<comment type="subcellular location">
    <subcellularLocation>
        <location evidence="1">Cell envelope</location>
    </subcellularLocation>
</comment>
<dbReference type="InterPro" id="IPR050553">
    <property type="entry name" value="Thioredoxin_ResA/DsbE_sf"/>
</dbReference>
<evidence type="ECO:0000256" key="1">
    <source>
        <dbReference type="ARBA" id="ARBA00004196"/>
    </source>
</evidence>
<dbReference type="AlphaFoldDB" id="I4AQ30"/>
<dbReference type="eggNOG" id="COG0526">
    <property type="taxonomic scope" value="Bacteria"/>
</dbReference>
<dbReference type="PROSITE" id="PS51257">
    <property type="entry name" value="PROKAR_LIPOPROTEIN"/>
    <property type="match status" value="1"/>
</dbReference>
<feature type="chain" id="PRO_5003685598" evidence="5">
    <location>
        <begin position="19"/>
        <end position="162"/>
    </location>
</feature>
<keyword evidence="2" id="KW-0201">Cytochrome c-type biogenesis</keyword>